<evidence type="ECO:0000313" key="1">
    <source>
        <dbReference type="EMBL" id="GAA2492658.1"/>
    </source>
</evidence>
<dbReference type="EMBL" id="BAAASR010000015">
    <property type="protein sequence ID" value="GAA2492658.1"/>
    <property type="molecule type" value="Genomic_DNA"/>
</dbReference>
<protein>
    <recommendedName>
        <fullName evidence="3">DUF2399 domain-containing protein</fullName>
    </recommendedName>
</protein>
<name>A0ABP5Z585_9ACTN</name>
<keyword evidence="2" id="KW-1185">Reference proteome</keyword>
<organism evidence="1 2">
    <name type="scientific">Streptomyces gobitricini</name>
    <dbReference type="NCBI Taxonomy" id="68211"/>
    <lineage>
        <taxon>Bacteria</taxon>
        <taxon>Bacillati</taxon>
        <taxon>Actinomycetota</taxon>
        <taxon>Actinomycetes</taxon>
        <taxon>Kitasatosporales</taxon>
        <taxon>Streptomycetaceae</taxon>
        <taxon>Streptomyces</taxon>
    </lineage>
</organism>
<evidence type="ECO:0000313" key="2">
    <source>
        <dbReference type="Proteomes" id="UP001499942"/>
    </source>
</evidence>
<dbReference type="Proteomes" id="UP001499942">
    <property type="component" value="Unassembled WGS sequence"/>
</dbReference>
<gene>
    <name evidence="1" type="ORF">GCM10010393_25660</name>
</gene>
<reference evidence="2" key="1">
    <citation type="journal article" date="2019" name="Int. J. Syst. Evol. Microbiol.">
        <title>The Global Catalogue of Microorganisms (GCM) 10K type strain sequencing project: providing services to taxonomists for standard genome sequencing and annotation.</title>
        <authorList>
            <consortium name="The Broad Institute Genomics Platform"/>
            <consortium name="The Broad Institute Genome Sequencing Center for Infectious Disease"/>
            <person name="Wu L."/>
            <person name="Ma J."/>
        </authorList>
    </citation>
    <scope>NUCLEOTIDE SEQUENCE [LARGE SCALE GENOMIC DNA]</scope>
    <source>
        <strain evidence="2">JCM 5062</strain>
    </source>
</reference>
<comment type="caution">
    <text evidence="1">The sequence shown here is derived from an EMBL/GenBank/DDBJ whole genome shotgun (WGS) entry which is preliminary data.</text>
</comment>
<evidence type="ECO:0008006" key="3">
    <source>
        <dbReference type="Google" id="ProtNLM"/>
    </source>
</evidence>
<proteinExistence type="predicted"/>
<sequence length="293" mass="32102">MVPDRRPRGYQPDWQPRPATQELLAAVEFILGRYAAQLPLTIRQIWYAAVAEGVLVRQERTYKRLVDLLGMARRSGRISWLAIGDGTDTAVEPVAYDGADGFRRVQRDAARCFRLDRQAGQEARLEVWCDTAGLVPQLATVTDPWGVPVYASATGLSGKRAAAQRAAVGGHTSVRILVIGDWDPSGLHLFTALAEDVTAFAALDAPDVRVHFDRLAVTERQIAELRLPTAPVKASDRRSFPGTSTTQAESLPPDVLAALVRDAISGSRDADVLAEVLEREEAQRQALLERFVV</sequence>
<accession>A0ABP5Z585</accession>